<gene>
    <name evidence="1" type="ORF">J8A68_001008</name>
</gene>
<reference evidence="1 2" key="1">
    <citation type="journal article" date="2021" name="DNA Res.">
        <title>Genome analysis of Candida subhashii reveals its hybrid nature and dual mitochondrial genome conformations.</title>
        <authorList>
            <person name="Mixao V."/>
            <person name="Hegedusova E."/>
            <person name="Saus E."/>
            <person name="Pryszcz L.P."/>
            <person name="Cillingova A."/>
            <person name="Nosek J."/>
            <person name="Gabaldon T."/>
        </authorList>
    </citation>
    <scope>NUCLEOTIDE SEQUENCE [LARGE SCALE GENOMIC DNA]</scope>
    <source>
        <strain evidence="1 2">CBS 10753</strain>
    </source>
</reference>
<proteinExistence type="predicted"/>
<keyword evidence="2" id="KW-1185">Reference proteome</keyword>
<evidence type="ECO:0008006" key="3">
    <source>
        <dbReference type="Google" id="ProtNLM"/>
    </source>
</evidence>
<dbReference type="OrthoDB" id="5549748at2759"/>
<sequence length="354" mass="39681">MSFFSSFDLKSIQDSLPSVGQVRDTFSESLAKVNAGKTVEQFKESIQPFTSKTTQLISEQVKQVQQLANNTNPNVEVSELPEDYLQLEANCDLLLKLYTDLIQFTNETYGKLSYDYPPGNYAINKIKDANVGGVIGAKFNQLRNASSPQELEKILLGGNNNGQQQQQQQATEGGVSIQPTSPDLAKTLFGQLSAITIKHSEELKASENPLSFALLQVSSIYHEIGVARLDQDKKIMSDVNQALVVILNEQFIKVNELRKRVYAARSSFDVIRAKYEDDPENEDLIAKEDELVNATEVAVLEMKKLLRPSKNIDLLKVFVKAQKEYFELNAKKLAELLNSLNKIPVEDEVDEEEE</sequence>
<dbReference type="EMBL" id="JAGSYN010000050">
    <property type="protein sequence ID" value="KAG7665320.1"/>
    <property type="molecule type" value="Genomic_DNA"/>
</dbReference>
<evidence type="ECO:0000313" key="2">
    <source>
        <dbReference type="Proteomes" id="UP000694255"/>
    </source>
</evidence>
<dbReference type="InterPro" id="IPR018859">
    <property type="entry name" value="BAR_dom-cont"/>
</dbReference>
<evidence type="ECO:0000313" key="1">
    <source>
        <dbReference type="EMBL" id="KAG7665320.1"/>
    </source>
</evidence>
<dbReference type="RefSeq" id="XP_049265552.1">
    <property type="nucleotide sequence ID" value="XM_049404616.1"/>
</dbReference>
<comment type="caution">
    <text evidence="1">The sequence shown here is derived from an EMBL/GenBank/DDBJ whole genome shotgun (WGS) entry which is preliminary data.</text>
</comment>
<protein>
    <recommendedName>
        <fullName evidence="3">Protein GVP36</fullName>
    </recommendedName>
</protein>
<dbReference type="Proteomes" id="UP000694255">
    <property type="component" value="Unassembled WGS sequence"/>
</dbReference>
<organism evidence="1 2">
    <name type="scientific">[Candida] subhashii</name>
    <dbReference type="NCBI Taxonomy" id="561895"/>
    <lineage>
        <taxon>Eukaryota</taxon>
        <taxon>Fungi</taxon>
        <taxon>Dikarya</taxon>
        <taxon>Ascomycota</taxon>
        <taxon>Saccharomycotina</taxon>
        <taxon>Pichiomycetes</taxon>
        <taxon>Debaryomycetaceae</taxon>
        <taxon>Spathaspora</taxon>
    </lineage>
</organism>
<dbReference type="GeneID" id="73467809"/>
<accession>A0A8J5R4L8</accession>
<dbReference type="Pfam" id="PF10455">
    <property type="entry name" value="BAR_2"/>
    <property type="match status" value="1"/>
</dbReference>
<name>A0A8J5R4L8_9ASCO</name>
<dbReference type="AlphaFoldDB" id="A0A8J5R4L8"/>